<dbReference type="CDD" id="cd03469">
    <property type="entry name" value="Rieske_RO_Alpha_N"/>
    <property type="match status" value="1"/>
</dbReference>
<organism evidence="7 8">
    <name type="scientific">Pseudomonas eucalypticola</name>
    <dbReference type="NCBI Taxonomy" id="2599595"/>
    <lineage>
        <taxon>Bacteria</taxon>
        <taxon>Pseudomonadati</taxon>
        <taxon>Pseudomonadota</taxon>
        <taxon>Gammaproteobacteria</taxon>
        <taxon>Pseudomonadales</taxon>
        <taxon>Pseudomonadaceae</taxon>
        <taxon>Pseudomonas</taxon>
    </lineage>
</organism>
<dbReference type="SUPFAM" id="SSF55961">
    <property type="entry name" value="Bet v1-like"/>
    <property type="match status" value="1"/>
</dbReference>
<dbReference type="Pfam" id="PF00355">
    <property type="entry name" value="Rieske"/>
    <property type="match status" value="1"/>
</dbReference>
<dbReference type="InterPro" id="IPR050584">
    <property type="entry name" value="Cholesterol_7-desaturase"/>
</dbReference>
<dbReference type="Gene3D" id="3.90.380.10">
    <property type="entry name" value="Naphthalene 1,2-dioxygenase Alpha Subunit, Chain A, domain 1"/>
    <property type="match status" value="1"/>
</dbReference>
<dbReference type="PROSITE" id="PS51296">
    <property type="entry name" value="RIESKE"/>
    <property type="match status" value="1"/>
</dbReference>
<dbReference type="GO" id="GO:0051537">
    <property type="term" value="F:2 iron, 2 sulfur cluster binding"/>
    <property type="evidence" value="ECO:0007669"/>
    <property type="project" value="UniProtKB-KW"/>
</dbReference>
<dbReference type="GO" id="GO:0051213">
    <property type="term" value="F:dioxygenase activity"/>
    <property type="evidence" value="ECO:0007669"/>
    <property type="project" value="UniProtKB-KW"/>
</dbReference>
<evidence type="ECO:0000256" key="4">
    <source>
        <dbReference type="ARBA" id="ARBA00023004"/>
    </source>
</evidence>
<evidence type="ECO:0000256" key="5">
    <source>
        <dbReference type="ARBA" id="ARBA00023014"/>
    </source>
</evidence>
<sequence length="352" mass="40693">MERDMLYDSGWNREELDYKALENQWHVVARSEDVSAERPTAVRLLGEDLVLWRDGSGRIHAWKDYCGHRGARLSLGCVKKGEIECPYHGWRYDGQGDCTLVPAHPDRHAPASDRLIFKHYAEERYGYVWASLVRPERPLPELPQWDDDSFRKVYAGPYHYQANALRALENFIDASHFPFVHAHLNGLPDAPEPLKKYTVSQDERGLHSSEISVFQPFGDHRGIPVTARYTYSVFNPTTAYFKKKTGEVERFCTFFNATPVDEKACIIWLIVAINFGPELTLEQILARQNTVFEQDRHIVESQRPARLPLDPKAEMHVTSDRLGFEYRRWLRELGEARRAPGQLEQTIRAVSL</sequence>
<dbReference type="InterPro" id="IPR036922">
    <property type="entry name" value="Rieske_2Fe-2S_sf"/>
</dbReference>
<dbReference type="SUPFAM" id="SSF50022">
    <property type="entry name" value="ISP domain"/>
    <property type="match status" value="1"/>
</dbReference>
<feature type="domain" description="Rieske" evidence="6">
    <location>
        <begin position="25"/>
        <end position="130"/>
    </location>
</feature>
<dbReference type="PANTHER" id="PTHR21266:SF59">
    <property type="entry name" value="BLR4922 PROTEIN"/>
    <property type="match status" value="1"/>
</dbReference>
<dbReference type="EMBL" id="CP056030">
    <property type="protein sequence ID" value="QKZ03313.1"/>
    <property type="molecule type" value="Genomic_DNA"/>
</dbReference>
<evidence type="ECO:0000313" key="8">
    <source>
        <dbReference type="Proteomes" id="UP000509568"/>
    </source>
</evidence>
<evidence type="ECO:0000313" key="7">
    <source>
        <dbReference type="EMBL" id="QKZ03313.1"/>
    </source>
</evidence>
<keyword evidence="2" id="KW-0479">Metal-binding</keyword>
<dbReference type="InterPro" id="IPR017941">
    <property type="entry name" value="Rieske_2Fe-2S"/>
</dbReference>
<evidence type="ECO:0000259" key="6">
    <source>
        <dbReference type="PROSITE" id="PS51296"/>
    </source>
</evidence>
<protein>
    <submittedName>
        <fullName evidence="7">Aromatic ring-hydroxylating dioxygenase subunit alpha</fullName>
    </submittedName>
</protein>
<evidence type="ECO:0000256" key="2">
    <source>
        <dbReference type="ARBA" id="ARBA00022723"/>
    </source>
</evidence>
<keyword evidence="3" id="KW-0560">Oxidoreductase</keyword>
<accession>A0A7D5D5J7</accession>
<dbReference type="Gene3D" id="2.102.10.10">
    <property type="entry name" value="Rieske [2Fe-2S] iron-sulphur domain"/>
    <property type="match status" value="1"/>
</dbReference>
<dbReference type="Pfam" id="PF19112">
    <property type="entry name" value="VanA_C"/>
    <property type="match status" value="1"/>
</dbReference>
<keyword evidence="5" id="KW-0411">Iron-sulfur</keyword>
<dbReference type="Proteomes" id="UP000509568">
    <property type="component" value="Chromosome"/>
</dbReference>
<dbReference type="KEGG" id="pez:HWQ56_05740"/>
<keyword evidence="7" id="KW-0223">Dioxygenase</keyword>
<dbReference type="PANTHER" id="PTHR21266">
    <property type="entry name" value="IRON-SULFUR DOMAIN CONTAINING PROTEIN"/>
    <property type="match status" value="1"/>
</dbReference>
<gene>
    <name evidence="7" type="ORF">HWQ56_05740</name>
</gene>
<dbReference type="GO" id="GO:0046872">
    <property type="term" value="F:metal ion binding"/>
    <property type="evidence" value="ECO:0007669"/>
    <property type="project" value="UniProtKB-KW"/>
</dbReference>
<dbReference type="AlphaFoldDB" id="A0A7D5D5J7"/>
<keyword evidence="4" id="KW-0408">Iron</keyword>
<evidence type="ECO:0000256" key="1">
    <source>
        <dbReference type="ARBA" id="ARBA00022714"/>
    </source>
</evidence>
<name>A0A7D5D5J7_9PSED</name>
<evidence type="ECO:0000256" key="3">
    <source>
        <dbReference type="ARBA" id="ARBA00023002"/>
    </source>
</evidence>
<proteinExistence type="predicted"/>
<dbReference type="InterPro" id="IPR044043">
    <property type="entry name" value="VanA_C_cat"/>
</dbReference>
<keyword evidence="8" id="KW-1185">Reference proteome</keyword>
<reference evidence="7 8" key="1">
    <citation type="submission" date="2020-06" db="EMBL/GenBank/DDBJ databases">
        <title>Pseudomonas eucalypticola sp. nov., an endophyte of Eucalyptus dunnii leaves with biocontrol ability of eucalyptus leaf blight.</title>
        <authorList>
            <person name="Liu Y."/>
            <person name="Song Z."/>
            <person name="Zeng H."/>
            <person name="Lu M."/>
            <person name="Wang X."/>
            <person name="Lian X."/>
            <person name="Zhang Q."/>
        </authorList>
    </citation>
    <scope>NUCLEOTIDE SEQUENCE [LARGE SCALE GENOMIC DNA]</scope>
    <source>
        <strain evidence="7 8">NP-1</strain>
    </source>
</reference>
<keyword evidence="1" id="KW-0001">2Fe-2S</keyword>